<evidence type="ECO:0000256" key="1">
    <source>
        <dbReference type="ARBA" id="ARBA00001973"/>
    </source>
</evidence>
<dbReference type="Pfam" id="PF03443">
    <property type="entry name" value="AA9"/>
    <property type="match status" value="1"/>
</dbReference>
<dbReference type="GO" id="GO:0046872">
    <property type="term" value="F:metal ion binding"/>
    <property type="evidence" value="ECO:0007669"/>
    <property type="project" value="UniProtKB-KW"/>
</dbReference>
<feature type="compositionally biased region" description="Low complexity" evidence="16">
    <location>
        <begin position="263"/>
        <end position="278"/>
    </location>
</feature>
<dbReference type="InterPro" id="IPR005103">
    <property type="entry name" value="AA9_LPMO"/>
</dbReference>
<dbReference type="PANTHER" id="PTHR33353:SF10">
    <property type="entry name" value="ENDO-BETA-1,4-GLUCANASE D"/>
    <property type="match status" value="1"/>
</dbReference>
<feature type="signal peptide" evidence="17">
    <location>
        <begin position="1"/>
        <end position="17"/>
    </location>
</feature>
<gene>
    <name evidence="20" type="ORF">O181_065824</name>
</gene>
<dbReference type="GO" id="GO:0005576">
    <property type="term" value="C:extracellular region"/>
    <property type="evidence" value="ECO:0007669"/>
    <property type="project" value="UniProtKB-SubCell"/>
</dbReference>
<name>A0A9Q3ERT3_9BASI</name>
<dbReference type="EC" id="1.14.99.56" evidence="15"/>
<dbReference type="EMBL" id="AVOT02032367">
    <property type="protein sequence ID" value="MBW0526109.1"/>
    <property type="molecule type" value="Genomic_DNA"/>
</dbReference>
<evidence type="ECO:0000256" key="9">
    <source>
        <dbReference type="ARBA" id="ARBA00023033"/>
    </source>
</evidence>
<evidence type="ECO:0000256" key="14">
    <source>
        <dbReference type="ARBA" id="ARBA00045077"/>
    </source>
</evidence>
<feature type="domain" description="CFEM" evidence="19">
    <location>
        <begin position="319"/>
        <end position="383"/>
    </location>
</feature>
<protein>
    <recommendedName>
        <fullName evidence="15">lytic cellulose monooxygenase (C4-dehydrogenating)</fullName>
        <ecNumber evidence="15">1.14.99.56</ecNumber>
    </recommendedName>
</protein>
<evidence type="ECO:0000256" key="4">
    <source>
        <dbReference type="ARBA" id="ARBA00022723"/>
    </source>
</evidence>
<comment type="caution">
    <text evidence="20">The sequence shown here is derived from an EMBL/GenBank/DDBJ whole genome shotgun (WGS) entry which is preliminary data.</text>
</comment>
<feature type="domain" description="Auxiliary Activity family 9 catalytic" evidence="18">
    <location>
        <begin position="22"/>
        <end position="244"/>
    </location>
</feature>
<dbReference type="AlphaFoldDB" id="A0A9Q3ERT3"/>
<evidence type="ECO:0000313" key="21">
    <source>
        <dbReference type="Proteomes" id="UP000765509"/>
    </source>
</evidence>
<organism evidence="20 21">
    <name type="scientific">Austropuccinia psidii MF-1</name>
    <dbReference type="NCBI Taxonomy" id="1389203"/>
    <lineage>
        <taxon>Eukaryota</taxon>
        <taxon>Fungi</taxon>
        <taxon>Dikarya</taxon>
        <taxon>Basidiomycota</taxon>
        <taxon>Pucciniomycotina</taxon>
        <taxon>Pucciniomycetes</taxon>
        <taxon>Pucciniales</taxon>
        <taxon>Sphaerophragmiaceae</taxon>
        <taxon>Austropuccinia</taxon>
    </lineage>
</organism>
<evidence type="ECO:0000256" key="13">
    <source>
        <dbReference type="ARBA" id="ARBA00044502"/>
    </source>
</evidence>
<keyword evidence="9" id="KW-0503">Monooxygenase</keyword>
<keyword evidence="11" id="KW-0119">Carbohydrate metabolism</keyword>
<evidence type="ECO:0000256" key="7">
    <source>
        <dbReference type="ARBA" id="ARBA00023002"/>
    </source>
</evidence>
<comment type="cofactor">
    <cofactor evidence="1">
        <name>Cu(2+)</name>
        <dbReference type="ChEBI" id="CHEBI:29036"/>
    </cofactor>
</comment>
<dbReference type="PANTHER" id="PTHR33353">
    <property type="entry name" value="PUTATIVE (AFU_ORTHOLOGUE AFUA_1G12560)-RELATED"/>
    <property type="match status" value="1"/>
</dbReference>
<proteinExistence type="inferred from homology"/>
<comment type="catalytic activity">
    <reaction evidence="14">
        <text>[(1-&gt;4)-beta-D-glucosyl]n+m + reduced acceptor + O2 = 4-dehydro-beta-D-glucosyl-[(1-&gt;4)-beta-D-glucosyl]n-1 + [(1-&gt;4)-beta-D-glucosyl]m + acceptor + H2O.</text>
        <dbReference type="EC" id="1.14.99.56"/>
    </reaction>
</comment>
<keyword evidence="7" id="KW-0560">Oxidoreductase</keyword>
<keyword evidence="8" id="KW-0186">Copper</keyword>
<keyword evidence="10" id="KW-1015">Disulfide bond</keyword>
<dbReference type="GO" id="GO:0030245">
    <property type="term" value="P:cellulose catabolic process"/>
    <property type="evidence" value="ECO:0007669"/>
    <property type="project" value="UniProtKB-KW"/>
</dbReference>
<feature type="chain" id="PRO_5040477778" description="lytic cellulose monooxygenase (C4-dehydrogenating)" evidence="17">
    <location>
        <begin position="18"/>
        <end position="391"/>
    </location>
</feature>
<dbReference type="OrthoDB" id="4849160at2759"/>
<evidence type="ECO:0000256" key="17">
    <source>
        <dbReference type="SAM" id="SignalP"/>
    </source>
</evidence>
<feature type="compositionally biased region" description="Basic and acidic residues" evidence="16">
    <location>
        <begin position="301"/>
        <end position="312"/>
    </location>
</feature>
<keyword evidence="21" id="KW-1185">Reference proteome</keyword>
<comment type="similarity">
    <text evidence="13">Belongs to the polysaccharide monooxygenase AA9 family.</text>
</comment>
<dbReference type="InterPro" id="IPR008427">
    <property type="entry name" value="Extracellular_membr_CFEM_dom"/>
</dbReference>
<keyword evidence="4" id="KW-0479">Metal-binding</keyword>
<dbReference type="Pfam" id="PF05730">
    <property type="entry name" value="CFEM"/>
    <property type="match status" value="1"/>
</dbReference>
<evidence type="ECO:0000259" key="18">
    <source>
        <dbReference type="Pfam" id="PF03443"/>
    </source>
</evidence>
<dbReference type="Gene3D" id="2.70.50.70">
    <property type="match status" value="1"/>
</dbReference>
<keyword evidence="3" id="KW-0964">Secreted</keyword>
<sequence length="391" mass="42579">MTPNLLLFLFYFIFLSALVTPHGYISKWASDDQKFDKAQKVDLSETAFRSVPDNTGWIGSHFINTAAMTCGSSVTPSNQIAPPSGNLFSKPEQSAKKTLPVKAGGKISVIISGEPGKGFPHHNGHIQAFLGRCGGSPDSCQNFDAVTASYHRIQAELDGISNKLMNQFDHEHDGNKWEIPIPGDTPSGSYILRLELVTFGQSSESEGHQDQYYVFCGQISIQNPGGANDWKNRPAIQFSSGYKPGNIDPKTLPGNTPIEKTTSEPNSESTSPEPNSESGQPEDSPIQESSAESKPGIKPKSKVEPTTDDEGHSQSPLKPDCADYCFKKKGEEIHNLAPKCTADQFSCLCQTTIFIQAYQICCYDHCKGSEEIQTAFNEIYHKCSSASAPIS</sequence>
<dbReference type="InterPro" id="IPR049892">
    <property type="entry name" value="AA9"/>
</dbReference>
<evidence type="ECO:0000256" key="2">
    <source>
        <dbReference type="ARBA" id="ARBA00004613"/>
    </source>
</evidence>
<keyword evidence="12" id="KW-0624">Polysaccharide degradation</keyword>
<reference evidence="20" key="1">
    <citation type="submission" date="2021-03" db="EMBL/GenBank/DDBJ databases">
        <title>Draft genome sequence of rust myrtle Austropuccinia psidii MF-1, a brazilian biotype.</title>
        <authorList>
            <person name="Quecine M.C."/>
            <person name="Pachon D.M.R."/>
            <person name="Bonatelli M.L."/>
            <person name="Correr F.H."/>
            <person name="Franceschini L.M."/>
            <person name="Leite T.F."/>
            <person name="Margarido G.R.A."/>
            <person name="Almeida C.A."/>
            <person name="Ferrarezi J.A."/>
            <person name="Labate C.A."/>
        </authorList>
    </citation>
    <scope>NUCLEOTIDE SEQUENCE</scope>
    <source>
        <strain evidence="20">MF-1</strain>
    </source>
</reference>
<evidence type="ECO:0000256" key="12">
    <source>
        <dbReference type="ARBA" id="ARBA00023326"/>
    </source>
</evidence>
<evidence type="ECO:0000256" key="5">
    <source>
        <dbReference type="ARBA" id="ARBA00022729"/>
    </source>
</evidence>
<evidence type="ECO:0000256" key="10">
    <source>
        <dbReference type="ARBA" id="ARBA00023157"/>
    </source>
</evidence>
<keyword evidence="6" id="KW-0136">Cellulose degradation</keyword>
<feature type="region of interest" description="Disordered" evidence="16">
    <location>
        <begin position="226"/>
        <end position="316"/>
    </location>
</feature>
<comment type="subcellular location">
    <subcellularLocation>
        <location evidence="2">Secreted</location>
    </subcellularLocation>
</comment>
<evidence type="ECO:0000313" key="20">
    <source>
        <dbReference type="EMBL" id="MBW0526109.1"/>
    </source>
</evidence>
<evidence type="ECO:0000256" key="11">
    <source>
        <dbReference type="ARBA" id="ARBA00023277"/>
    </source>
</evidence>
<evidence type="ECO:0000256" key="15">
    <source>
        <dbReference type="ARBA" id="ARBA00047174"/>
    </source>
</evidence>
<evidence type="ECO:0000256" key="6">
    <source>
        <dbReference type="ARBA" id="ARBA00023001"/>
    </source>
</evidence>
<accession>A0A9Q3ERT3</accession>
<evidence type="ECO:0000256" key="16">
    <source>
        <dbReference type="SAM" id="MobiDB-lite"/>
    </source>
</evidence>
<dbReference type="GO" id="GO:0004497">
    <property type="term" value="F:monooxygenase activity"/>
    <property type="evidence" value="ECO:0007669"/>
    <property type="project" value="UniProtKB-KW"/>
</dbReference>
<keyword evidence="5 17" id="KW-0732">Signal</keyword>
<evidence type="ECO:0000256" key="3">
    <source>
        <dbReference type="ARBA" id="ARBA00022525"/>
    </source>
</evidence>
<evidence type="ECO:0000256" key="8">
    <source>
        <dbReference type="ARBA" id="ARBA00023008"/>
    </source>
</evidence>
<evidence type="ECO:0000259" key="19">
    <source>
        <dbReference type="Pfam" id="PF05730"/>
    </source>
</evidence>
<dbReference type="Proteomes" id="UP000765509">
    <property type="component" value="Unassembled WGS sequence"/>
</dbReference>